<dbReference type="RefSeq" id="WP_142546536.1">
    <property type="nucleotide sequence ID" value="NZ_SADY01000011.1"/>
</dbReference>
<dbReference type="PANTHER" id="PTHR45982:SF1">
    <property type="entry name" value="REGULATOR OF CHROMOSOME CONDENSATION"/>
    <property type="match status" value="1"/>
</dbReference>
<dbReference type="InterPro" id="IPR003961">
    <property type="entry name" value="FN3_dom"/>
</dbReference>
<dbReference type="PANTHER" id="PTHR45982">
    <property type="entry name" value="REGULATOR OF CHROMOSOME CONDENSATION"/>
    <property type="match status" value="1"/>
</dbReference>
<dbReference type="SUPFAM" id="SSF49265">
    <property type="entry name" value="Fibronectin type III"/>
    <property type="match status" value="1"/>
</dbReference>
<evidence type="ECO:0000256" key="1">
    <source>
        <dbReference type="SAM" id="MobiDB-lite"/>
    </source>
</evidence>
<feature type="region of interest" description="Disordered" evidence="1">
    <location>
        <begin position="586"/>
        <end position="611"/>
    </location>
</feature>
<feature type="compositionally biased region" description="Polar residues" evidence="1">
    <location>
        <begin position="586"/>
        <end position="602"/>
    </location>
</feature>
<evidence type="ECO:0000259" key="2">
    <source>
        <dbReference type="PROSITE" id="PS50853"/>
    </source>
</evidence>
<dbReference type="InterPro" id="IPR003386">
    <property type="entry name" value="LACT/PDAT_acylTrfase"/>
</dbReference>
<evidence type="ECO:0000313" key="3">
    <source>
        <dbReference type="EMBL" id="TQR41145.1"/>
    </source>
</evidence>
<dbReference type="Gene3D" id="3.40.50.1820">
    <property type="entry name" value="alpha/beta hydrolase"/>
    <property type="match status" value="1"/>
</dbReference>
<reference evidence="3 4" key="1">
    <citation type="submission" date="2018-03" db="EMBL/GenBank/DDBJ databases">
        <title>Aerobic endospore-forming bacteria genome sequencing and assembly.</title>
        <authorList>
            <person name="Cavalcante D.A."/>
            <person name="Driks A."/>
            <person name="Putonti C."/>
            <person name="De-Souza M.T."/>
        </authorList>
    </citation>
    <scope>NUCLEOTIDE SEQUENCE [LARGE SCALE GENOMIC DNA]</scope>
    <source>
        <strain evidence="3 4">SDF0028</strain>
    </source>
</reference>
<dbReference type="Gene3D" id="2.130.10.30">
    <property type="entry name" value="Regulator of chromosome condensation 1/beta-lactamase-inhibitor protein II"/>
    <property type="match status" value="4"/>
</dbReference>
<feature type="domain" description="Fibronectin type-III" evidence="2">
    <location>
        <begin position="785"/>
        <end position="872"/>
    </location>
</feature>
<dbReference type="Pfam" id="PF02450">
    <property type="entry name" value="LCAT"/>
    <property type="match status" value="1"/>
</dbReference>
<proteinExistence type="predicted"/>
<dbReference type="InterPro" id="IPR000408">
    <property type="entry name" value="Reg_chr_condens"/>
</dbReference>
<dbReference type="PRINTS" id="PR00633">
    <property type="entry name" value="RCCNDNSATION"/>
</dbReference>
<evidence type="ECO:0000313" key="4">
    <source>
        <dbReference type="Proteomes" id="UP000316208"/>
    </source>
</evidence>
<dbReference type="InterPro" id="IPR058094">
    <property type="entry name" value="Ig-like_OmpL47-like"/>
</dbReference>
<keyword evidence="4" id="KW-1185">Reference proteome</keyword>
<dbReference type="InterPro" id="IPR029058">
    <property type="entry name" value="AB_hydrolase_fold"/>
</dbReference>
<sequence>MKKIISILCVFFILFNLIPNYGSSANIAFASRSTSVWAENDNVEFGKSIKIHYDYNDSKRPGVRINIYRNGLFVEQLNHYTNTLTYTSYNDEGSYKFEVRPMDSASNYYGECYVTVYKHRVILMPGIMASELYDGKEKVWIPPSNPITAPGKIRKLKMLKDGSQDKNQKLDFGLPEPEYYESLHNYLNKQFHVVDFGYDWRYGAEHNAAQLKKTIDDEKASSPNSKIYIVAHSMGGIVATKYISQGNHKNVDKLVTIGTPYLGAPKAAYIFTTGNATGAIGDLVISGAIREVMPNILSAYELLPSRKYFTLNNTHYMSHTEHVGYFRDNYKTFKYPNYDSTQSYLKSTSWANVPMIEKAEAFHDKFNILYNLNSVDSYYIVGDKIATMGGITVYGGSETIKDVKSIQGDGTVPVISASVGGKLERSRTYYIQEEHSKLPGNSSVQKQIENILLGNPMTLAPKIRRSTETIKTLKLKVECPVDLNVYDSKGNHLGSTGTSSYEENIPFGSYYTDGETKIALLNDGDYNVKLKGNGYGEMIYSLIWSNENDEEVKTVRFDEINVTPNSIFTSGTNENGEVRLQVDQNGDGTVDQTLSPSVNLDSKGTLDETPPTISTHIDGVKGINDWYGKGVYYNILGEDKESGVYKIYYNLNDSGYQEYSGPIPLPNTGIYKFKSFVRDKNRNDSEILTETVKVDTTNPTVPTMTVEPIKWTNKFVSITLSGSEDADSGFQKYQYKIGHDGDWKDYTAPVIIDEEGLHNVYARAMDNVFNLSDEVSGEAKVDKTPPSKPEGLDTFLVRPNKIGISWSPSTDNVGVTGYDLYVDGKFVANTADTKFVFEKLISNKSYTFKIIARDEATNSSPEAIYEVRTPVGLATGKNHSLQIHEDKTVWAWGKNDYGQLGDGTKTSKTTVVQVEGLNDVIWVAAGSEHSLALKSDGTVWGWGRNSLGQVGNDGDLSKTYSKPEQVKNLTGIIAIAAKNSSSYALKNDGTVWAWGYNGKGQLGDTTTTERSIPVQVVGVSGASQLVAGGDNAYAITSAGSVWGWGRSYDYKPSLLSGLTEIKSIATMSNDTGLVLKKDGSVGVWHTTRYAPVSGLSNIEAVAGGSSHYAIAADGSVWNWTSEPPTKVSWISDLSAISMGSDFTVFSKTDGSIWALGSINDAGQLGDGTTVAHSMPALVKENEAPKVSLTYPLGTKSAPEESNVNPPSIRWSQEDAALTNFSAYEVQVLDASGKVVAESGVVEKAVTATANEWTVTKPLPAGQAFQVRVKVCDEQLWSDWSAVGWLKVKDGAPLKQARLATGDTHSLHVKADGSVWAWGKNDYGQLGDGTETSKTTAVQVVGLNDAISVAVGSQHSLALKSDGTVWGWGRNSFGEVGNDGDLSKTFSKPEQVKNLTGIIAIAAKNSSSYALKNDGTVWAWGYNGKGQLGDTTTTERSIPVQVVGVSGASQLVAGGDNAYAITSAGSVWGWGRSYDYKPSLLSGLTEIKSIATMSNGTGLVLKKDGSVGVWHTTRYAPVSGLSNIEAVAGGSSHYAIAADGSVWNWTGGTPTKVSGLSDLSEISLGTNYTVFSKADGSIWAWGSINHVGQLGDGTTVAHTTPALVKENEAPKVSLTYPLGTEGAPEESSVNPPSIRWSQEDAALTKFSAYEVQVLDASGKVVAESGVVEKAVTAKANEWTVTKPLPAGQAFQVRVKVCDEQLWSDWSAVGWLKYTSVLGNNQQVGITSDRTGILAGETTTVTLSVYAENKMIDTNFNGLHNVTISGYKTTQKDEFGYFGGEKLKSDSTSVDINFTQGVAKIPLSLNDVAPYRFLFLLDGIKIGDLELEVVT</sequence>
<accession>A0ABY3AHI6</accession>
<dbReference type="PROSITE" id="PS50012">
    <property type="entry name" value="RCC1_3"/>
    <property type="match status" value="6"/>
</dbReference>
<organism evidence="3 4">
    <name type="scientific">Paenibacillus popilliae</name>
    <name type="common">Bacillus popilliae</name>
    <dbReference type="NCBI Taxonomy" id="78057"/>
    <lineage>
        <taxon>Bacteria</taxon>
        <taxon>Bacillati</taxon>
        <taxon>Bacillota</taxon>
        <taxon>Bacilli</taxon>
        <taxon>Bacillales</taxon>
        <taxon>Paenibacillaceae</taxon>
        <taxon>Paenibacillus</taxon>
    </lineage>
</organism>
<dbReference type="InterPro" id="IPR036116">
    <property type="entry name" value="FN3_sf"/>
</dbReference>
<dbReference type="InterPro" id="IPR051553">
    <property type="entry name" value="Ran_GTPase-activating"/>
</dbReference>
<name>A0ABY3AHI6_PAEPP</name>
<dbReference type="EMBL" id="SADY01000011">
    <property type="protein sequence ID" value="TQR41145.1"/>
    <property type="molecule type" value="Genomic_DNA"/>
</dbReference>
<dbReference type="Pfam" id="PF00415">
    <property type="entry name" value="RCC1"/>
    <property type="match status" value="6"/>
</dbReference>
<dbReference type="SUPFAM" id="SSF50985">
    <property type="entry name" value="RCC1/BLIP-II"/>
    <property type="match status" value="2"/>
</dbReference>
<dbReference type="PROSITE" id="PS00626">
    <property type="entry name" value="RCC1_2"/>
    <property type="match status" value="2"/>
</dbReference>
<dbReference type="CDD" id="cd00063">
    <property type="entry name" value="FN3"/>
    <property type="match status" value="1"/>
</dbReference>
<dbReference type="NCBIfam" id="NF047446">
    <property type="entry name" value="barrel_OmpL47"/>
    <property type="match status" value="1"/>
</dbReference>
<dbReference type="SMART" id="SM00060">
    <property type="entry name" value="FN3"/>
    <property type="match status" value="1"/>
</dbReference>
<dbReference type="PROSITE" id="PS50853">
    <property type="entry name" value="FN3"/>
    <property type="match status" value="1"/>
</dbReference>
<dbReference type="SUPFAM" id="SSF53474">
    <property type="entry name" value="alpha/beta-Hydrolases"/>
    <property type="match status" value="1"/>
</dbReference>
<gene>
    <name evidence="3" type="ORF">C7Y44_26225</name>
</gene>
<comment type="caution">
    <text evidence="3">The sequence shown here is derived from an EMBL/GenBank/DDBJ whole genome shotgun (WGS) entry which is preliminary data.</text>
</comment>
<dbReference type="InterPro" id="IPR009091">
    <property type="entry name" value="RCC1/BLIP-II"/>
</dbReference>
<protein>
    <recommendedName>
        <fullName evidence="2">Fibronectin type-III domain-containing protein</fullName>
    </recommendedName>
</protein>
<dbReference type="Proteomes" id="UP000316208">
    <property type="component" value="Unassembled WGS sequence"/>
</dbReference>